<proteinExistence type="inferred from homology"/>
<dbReference type="OrthoDB" id="240216at2759"/>
<dbReference type="Gene3D" id="3.30.559.10">
    <property type="entry name" value="Chloramphenicol acetyltransferase-like domain"/>
    <property type="match status" value="1"/>
</dbReference>
<evidence type="ECO:0000256" key="1">
    <source>
        <dbReference type="ARBA" id="ARBA00005232"/>
    </source>
</evidence>
<keyword evidence="3 7" id="KW-0012">Acyltransferase</keyword>
<comment type="similarity">
    <text evidence="1">Belongs to the carnitine/choline acetyltransferase family.</text>
</comment>
<dbReference type="SUPFAM" id="SSF52777">
    <property type="entry name" value="CoA-dependent acyltransferases"/>
    <property type="match status" value="2"/>
</dbReference>
<evidence type="ECO:0000256" key="2">
    <source>
        <dbReference type="ARBA" id="ARBA00022679"/>
    </source>
</evidence>
<organism evidence="7 8">
    <name type="scientific">Rhodotorula diobovata</name>
    <dbReference type="NCBI Taxonomy" id="5288"/>
    <lineage>
        <taxon>Eukaryota</taxon>
        <taxon>Fungi</taxon>
        <taxon>Dikarya</taxon>
        <taxon>Basidiomycota</taxon>
        <taxon>Pucciniomycotina</taxon>
        <taxon>Microbotryomycetes</taxon>
        <taxon>Sporidiobolales</taxon>
        <taxon>Sporidiobolaceae</taxon>
        <taxon>Rhodotorula</taxon>
    </lineage>
</organism>
<dbReference type="Pfam" id="PF00755">
    <property type="entry name" value="Carn_acyltransf"/>
    <property type="match status" value="1"/>
</dbReference>
<evidence type="ECO:0000256" key="5">
    <source>
        <dbReference type="SAM" id="MobiDB-lite"/>
    </source>
</evidence>
<evidence type="ECO:0000313" key="8">
    <source>
        <dbReference type="Proteomes" id="UP000311382"/>
    </source>
</evidence>
<feature type="domain" description="Choline/carnitine acyltransferase" evidence="6">
    <location>
        <begin position="24"/>
        <end position="633"/>
    </location>
</feature>
<protein>
    <submittedName>
        <fullName evidence="7">Acyltransferase ChoActase/COT/CPT</fullName>
    </submittedName>
</protein>
<gene>
    <name evidence="7" type="ORF">DMC30DRAFT_413106</name>
</gene>
<feature type="compositionally biased region" description="Low complexity" evidence="5">
    <location>
        <begin position="643"/>
        <end position="662"/>
    </location>
</feature>
<dbReference type="InterPro" id="IPR023213">
    <property type="entry name" value="CAT-like_dom_sf"/>
</dbReference>
<dbReference type="AlphaFoldDB" id="A0A5C5G7W7"/>
<evidence type="ECO:0000256" key="4">
    <source>
        <dbReference type="PIRSR" id="PIRSR600542-1"/>
    </source>
</evidence>
<dbReference type="PANTHER" id="PTHR22589">
    <property type="entry name" value="CARNITINE O-ACYLTRANSFERASE"/>
    <property type="match status" value="1"/>
</dbReference>
<accession>A0A5C5G7W7</accession>
<name>A0A5C5G7W7_9BASI</name>
<dbReference type="InterPro" id="IPR042231">
    <property type="entry name" value="Cho/carn_acyl_trans_2"/>
</dbReference>
<feature type="active site" description="Proton acceptor" evidence="4">
    <location>
        <position position="366"/>
    </location>
</feature>
<dbReference type="EMBL" id="SOZI01000002">
    <property type="protein sequence ID" value="TNY24494.1"/>
    <property type="molecule type" value="Genomic_DNA"/>
</dbReference>
<dbReference type="InterPro" id="IPR000542">
    <property type="entry name" value="Carn_acyl_trans"/>
</dbReference>
<dbReference type="PANTHER" id="PTHR22589:SF107">
    <property type="entry name" value="CHOLINE_CARNITINE ACYLTRANSFERASE DOMAIN-CONTAINING PROTEIN"/>
    <property type="match status" value="1"/>
</dbReference>
<dbReference type="InterPro" id="IPR039551">
    <property type="entry name" value="Cho/carn_acyl_trans"/>
</dbReference>
<evidence type="ECO:0000259" key="6">
    <source>
        <dbReference type="Pfam" id="PF00755"/>
    </source>
</evidence>
<reference evidence="7 8" key="1">
    <citation type="submission" date="2019-03" db="EMBL/GenBank/DDBJ databases">
        <title>Rhodosporidium diobovatum UCD-FST 08-225 genome sequencing, assembly, and annotation.</title>
        <authorList>
            <person name="Fakankun I.U."/>
            <person name="Fristensky B."/>
            <person name="Levin D.B."/>
        </authorList>
    </citation>
    <scope>NUCLEOTIDE SEQUENCE [LARGE SCALE GENOMIC DNA]</scope>
    <source>
        <strain evidence="7 8">UCD-FST 08-225</strain>
    </source>
</reference>
<evidence type="ECO:0000313" key="7">
    <source>
        <dbReference type="EMBL" id="TNY24494.1"/>
    </source>
</evidence>
<feature type="region of interest" description="Disordered" evidence="5">
    <location>
        <begin position="641"/>
        <end position="662"/>
    </location>
</feature>
<dbReference type="Proteomes" id="UP000311382">
    <property type="component" value="Unassembled WGS sequence"/>
</dbReference>
<keyword evidence="2 7" id="KW-0808">Transferase</keyword>
<keyword evidence="8" id="KW-1185">Reference proteome</keyword>
<evidence type="ECO:0000256" key="3">
    <source>
        <dbReference type="ARBA" id="ARBA00023315"/>
    </source>
</evidence>
<dbReference type="STRING" id="5288.A0A5C5G7W7"/>
<comment type="caution">
    <text evidence="7">The sequence shown here is derived from an EMBL/GenBank/DDBJ whole genome shotgun (WGS) entry which is preliminary data.</text>
</comment>
<dbReference type="Gene3D" id="3.30.559.70">
    <property type="entry name" value="Choline/Carnitine o-acyltransferase, domain 2"/>
    <property type="match status" value="1"/>
</dbReference>
<dbReference type="GO" id="GO:0016746">
    <property type="term" value="F:acyltransferase activity"/>
    <property type="evidence" value="ECO:0007669"/>
    <property type="project" value="UniProtKB-KW"/>
</dbReference>
<sequence length="662" mass="74066">MFALTPYRTNQTRTFERQKELPRLPIQPLEASLDKYLRTLRPFLLDQADAEGHGQDWVDKELDQRRQWAADFAKQGGLGKVLQERLKDVDRITPSNWLDDHFWIKVAYHSWRVPLPINSNWWLMCRDDESIPADVRSSGPSQGEFTDWQIKRAAKLTQRLVDFKVRIDRQEILPDSSRAGPFDMHQYTRVFGVTRLPQIPTDTLVHVPYPHPSPNIIVMALDHFYVLRVVDAESGDPLSASDLEAQLWAIAQDAQRRGAARDSVGLLSADDRDSWTVAREHLLSLSPVNRASCTAVEDSLFVLSLDNYTLKSSKYVSSSPTQDTPDLDAHIRNASSANGTGRNRWWDKAVGVHVESNGRASMVGEHSPCDALIPSIVCDYALAENLDPQAPSRRGTSVSEAPKPLEWVVDDKTREAIDKAGKTVEELAADSEGRMLWYDEYGAGWIKQVGKQSPDAYLQMALQLAYHKTHNKATATYETASTRLFQHGRTDVIRSFSEDSWRFVKAMRDPSSDAKTRYALLSAATKAHNAFTKESSTGRGIDRHFLGLRLVLREGESHPLFDDPLFAKSQEWVLSTSGLSAGDRFFGTGFGAVYPTGYGINYLAGDKVVKFGIESKVSCPETSTDAFRRNLTEALREMRTACEEGQPPAPVQEAPAAGTAKL</sequence>